<dbReference type="Proteomes" id="UP000839597">
    <property type="component" value="Unassembled WGS sequence"/>
</dbReference>
<name>A0A5U8J9H9_SALET</name>
<dbReference type="EMBL" id="AAGTPA010000014">
    <property type="protein sequence ID" value="EBR8434095.1"/>
    <property type="molecule type" value="Genomic_DNA"/>
</dbReference>
<protein>
    <submittedName>
        <fullName evidence="1">Phage virion morphogenesis protein</fullName>
    </submittedName>
</protein>
<organism evidence="1">
    <name type="scientific">Salmonella enterica subsp. enterica serovar Panama</name>
    <dbReference type="NCBI Taxonomy" id="29472"/>
    <lineage>
        <taxon>Bacteria</taxon>
        <taxon>Pseudomonadati</taxon>
        <taxon>Pseudomonadota</taxon>
        <taxon>Gammaproteobacteria</taxon>
        <taxon>Enterobacterales</taxon>
        <taxon>Enterobacteriaceae</taxon>
        <taxon>Salmonella</taxon>
    </lineage>
</organism>
<sequence>MSGVTLTLDYRDAMHVLLGMEQQLRHPKPMLDKMGEALLDFHRQRFKDQESPSGEAWQELSRRYKKRKKRNKDKILVLDGTLRDTLRWQIRGNEMLFGTDRPYGAIHQFGGTIEIAARSQQAYYREVRGEKIKGQFVRKVKNQFVSKKRANYSEWHTIGAYSITMPARPWLGVSDTEKIRLVDIARNHLYREQNRPDADD</sequence>
<dbReference type="AlphaFoldDB" id="A0A5U8J9H9"/>
<dbReference type="NCBIfam" id="TIGR01635">
    <property type="entry name" value="tail_comp_S"/>
    <property type="match status" value="1"/>
</dbReference>
<dbReference type="Pfam" id="PF05069">
    <property type="entry name" value="Phage_tail_S"/>
    <property type="match status" value="1"/>
</dbReference>
<gene>
    <name evidence="1" type="ORF">DOI44_13895</name>
</gene>
<evidence type="ECO:0000313" key="1">
    <source>
        <dbReference type="EMBL" id="EBR8434095.1"/>
    </source>
</evidence>
<comment type="caution">
    <text evidence="1">The sequence shown here is derived from an EMBL/GenBank/DDBJ whole genome shotgun (WGS) entry which is preliminary data.</text>
</comment>
<dbReference type="InterPro" id="IPR006522">
    <property type="entry name" value="Phage_virion_morphogenesis"/>
</dbReference>
<reference evidence="1" key="1">
    <citation type="submission" date="2018-06" db="EMBL/GenBank/DDBJ databases">
        <authorList>
            <person name="Ashton P.M."/>
            <person name="Dallman T."/>
            <person name="Nair S."/>
            <person name="De Pinna E."/>
            <person name="Peters T."/>
            <person name="Grant K."/>
        </authorList>
    </citation>
    <scope>NUCLEOTIDE SEQUENCE [LARGE SCALE GENOMIC DNA]</scope>
    <source>
        <strain evidence="1">449454</strain>
    </source>
</reference>
<accession>A0A5U8J9H9</accession>
<proteinExistence type="predicted"/>